<evidence type="ECO:0000256" key="1">
    <source>
        <dbReference type="SAM" id="MobiDB-lite"/>
    </source>
</evidence>
<feature type="compositionally biased region" description="Basic residues" evidence="1">
    <location>
        <begin position="207"/>
        <end position="217"/>
    </location>
</feature>
<proteinExistence type="predicted"/>
<protein>
    <submittedName>
        <fullName evidence="2">Uncharacterized protein</fullName>
    </submittedName>
</protein>
<feature type="compositionally biased region" description="Basic and acidic residues" evidence="1">
    <location>
        <begin position="18"/>
        <end position="34"/>
    </location>
</feature>
<keyword evidence="3" id="KW-1185">Reference proteome</keyword>
<evidence type="ECO:0000313" key="3">
    <source>
        <dbReference type="Proteomes" id="UP000321386"/>
    </source>
</evidence>
<dbReference type="AlphaFoldDB" id="A0A510UTU2"/>
<evidence type="ECO:0000313" key="2">
    <source>
        <dbReference type="EMBL" id="GEK18082.1"/>
    </source>
</evidence>
<feature type="compositionally biased region" description="Basic and acidic residues" evidence="1">
    <location>
        <begin position="89"/>
        <end position="148"/>
    </location>
</feature>
<sequence>MPGRVPHAHGRVRPQLPEPRHDDQRTCADQETEQRGLGVQRPERLTTETLRVHRRAQREPDTDDERRAAHARARPAEPLEQRGTPLPQGEHDPQRRPDDHRRDRPGDVHLARARECRRGDGLHGREGGRCEERDRERVEPRRAGEPRRVVQHGDALGGRRVLRGQPPPARARGHGSQSTDHGAEVVEPAARSRPGRVRGEVGVRGRGSGRVRGRGGRARGGEVGVVLA</sequence>
<dbReference type="EMBL" id="BJUA01000007">
    <property type="protein sequence ID" value="GEK18082.1"/>
    <property type="molecule type" value="Genomic_DNA"/>
</dbReference>
<feature type="compositionally biased region" description="Basic and acidic residues" evidence="1">
    <location>
        <begin position="57"/>
        <end position="80"/>
    </location>
</feature>
<gene>
    <name evidence="2" type="ORF">CPE01_18150</name>
</gene>
<accession>A0A510UTU2</accession>
<comment type="caution">
    <text evidence="2">The sequence shown here is derived from an EMBL/GenBank/DDBJ whole genome shotgun (WGS) entry which is preliminary data.</text>
</comment>
<reference evidence="2 3" key="1">
    <citation type="submission" date="2019-07" db="EMBL/GenBank/DDBJ databases">
        <title>Whole genome shotgun sequence of Cellulomonas persica NBRC 101101.</title>
        <authorList>
            <person name="Hosoyama A."/>
            <person name="Uohara A."/>
            <person name="Ohji S."/>
            <person name="Ichikawa N."/>
        </authorList>
    </citation>
    <scope>NUCLEOTIDE SEQUENCE [LARGE SCALE GENOMIC DNA]</scope>
    <source>
        <strain evidence="2 3">NBRC 101101</strain>
    </source>
</reference>
<feature type="region of interest" description="Disordered" evidence="1">
    <location>
        <begin position="1"/>
        <end position="228"/>
    </location>
</feature>
<dbReference type="Proteomes" id="UP000321386">
    <property type="component" value="Unassembled WGS sequence"/>
</dbReference>
<feature type="compositionally biased region" description="Basic residues" evidence="1">
    <location>
        <begin position="1"/>
        <end position="12"/>
    </location>
</feature>
<organism evidence="2 3">
    <name type="scientific">Cellulomonas persica</name>
    <dbReference type="NCBI Taxonomy" id="76861"/>
    <lineage>
        <taxon>Bacteria</taxon>
        <taxon>Bacillati</taxon>
        <taxon>Actinomycetota</taxon>
        <taxon>Actinomycetes</taxon>
        <taxon>Micrococcales</taxon>
        <taxon>Cellulomonadaceae</taxon>
        <taxon>Cellulomonas</taxon>
    </lineage>
</organism>
<name>A0A510UTU2_9CELL</name>